<dbReference type="Proteomes" id="UP000574133">
    <property type="component" value="Unassembled WGS sequence"/>
</dbReference>
<reference evidence="1 2" key="1">
    <citation type="submission" date="2020-08" db="EMBL/GenBank/DDBJ databases">
        <title>Cohnella phylogeny.</title>
        <authorList>
            <person name="Dunlap C."/>
        </authorList>
    </citation>
    <scope>NUCLEOTIDE SEQUENCE [LARGE SCALE GENOMIC DNA]</scope>
    <source>
        <strain evidence="1 2">DSM 103658</strain>
    </source>
</reference>
<keyword evidence="2" id="KW-1185">Reference proteome</keyword>
<gene>
    <name evidence="1" type="ORF">H4Q31_02390</name>
</gene>
<dbReference type="RefSeq" id="WP_185177470.1">
    <property type="nucleotide sequence ID" value="NZ_CBCSEP010000011.1"/>
</dbReference>
<dbReference type="EMBL" id="JACJVN010000012">
    <property type="protein sequence ID" value="MBB6676169.1"/>
    <property type="molecule type" value="Genomic_DNA"/>
</dbReference>
<name>A0A841T7V4_9BACL</name>
<comment type="caution">
    <text evidence="1">The sequence shown here is derived from an EMBL/GenBank/DDBJ whole genome shotgun (WGS) entry which is preliminary data.</text>
</comment>
<accession>A0A841T7V4</accession>
<sequence length="406" mass="44589">MENAVLLTPTDVNVIRRYVHTKYAPLPGSRKAEIVAEAVRSALERRLPELPAAVKTRMTNELIRRCLVTEQREVIAEDVLTVYESEQWPEEIDSEPLARWIEEKTLGRWTRQQVESRIRRSRRTEVSVAESAEQREAAEVASISAAVDGATEILATELVQSNAGSEPMASASTSALTLTLTSVFASPTGDTIAIDADAISEPARPPSGWRRHAAWLALVLSLGAGAAIGLATDDRAPSADLDSGTAIQEVVTGEEEQKPDIGMPKELRYTDIDEEAVKAYMRSRDSILVDEPYFSAIVDSAHKYDINPLLMFAITGQEQGFVPRSGKNAKQIANNPFNVFHSWQEYNTDIADSSAVAAKLIAKLGASRPEGEEPFTWLNRIYAEDPAWSDGVRQLFDKLANLPSGQ</sequence>
<organism evidence="1 2">
    <name type="scientific">Cohnella lubricantis</name>
    <dbReference type="NCBI Taxonomy" id="2163172"/>
    <lineage>
        <taxon>Bacteria</taxon>
        <taxon>Bacillati</taxon>
        <taxon>Bacillota</taxon>
        <taxon>Bacilli</taxon>
        <taxon>Bacillales</taxon>
        <taxon>Paenibacillaceae</taxon>
        <taxon>Cohnella</taxon>
    </lineage>
</organism>
<dbReference type="AlphaFoldDB" id="A0A841T7V4"/>
<evidence type="ECO:0000313" key="1">
    <source>
        <dbReference type="EMBL" id="MBB6676169.1"/>
    </source>
</evidence>
<protein>
    <submittedName>
        <fullName evidence="1">Glucosaminidase domain-containing protein</fullName>
    </submittedName>
</protein>
<proteinExistence type="predicted"/>
<evidence type="ECO:0000313" key="2">
    <source>
        <dbReference type="Proteomes" id="UP000574133"/>
    </source>
</evidence>